<organism evidence="3">
    <name type="scientific">Kitasatospora camelliae</name>
    <dbReference type="NCBI Taxonomy" id="3156397"/>
    <lineage>
        <taxon>Bacteria</taxon>
        <taxon>Bacillati</taxon>
        <taxon>Actinomycetota</taxon>
        <taxon>Actinomycetes</taxon>
        <taxon>Kitasatosporales</taxon>
        <taxon>Streptomycetaceae</taxon>
        <taxon>Kitasatospora</taxon>
    </lineage>
</organism>
<feature type="compositionally biased region" description="Low complexity" evidence="1">
    <location>
        <begin position="101"/>
        <end position="118"/>
    </location>
</feature>
<sequence length="258" mass="26701">MDDLRERLKAAAESHRPDRARMLARVERGMAGGPAGRSDGRGGRGGRGDCNGRDGWRAARSGPLSWPRVVLATLATAGVLVGGGLAVAGIVQGPGAAASRPGTQTGPAATGSPTAGGSPAAGGGKQSGGNRIADGPLWSDGSVDPHSTAYWAQSNLTLKTGEQLTALTVELRIALTGGVQDTGHWQTRAAEDFDTTVREESGFLVYRWTLRPGRTVPPGEHMFAGQYNHAAGGRDAKDDTYRMDTGSAAVWGDFAPTR</sequence>
<dbReference type="AlphaFoldDB" id="A0AAU8JQL1"/>
<feature type="region of interest" description="Disordered" evidence="1">
    <location>
        <begin position="95"/>
        <end position="139"/>
    </location>
</feature>
<proteinExistence type="predicted"/>
<name>A0AAU8JQL1_9ACTN</name>
<gene>
    <name evidence="3" type="ORF">ABWK59_03700</name>
</gene>
<feature type="region of interest" description="Disordered" evidence="1">
    <location>
        <begin position="1"/>
        <end position="54"/>
    </location>
</feature>
<accession>A0AAU8JQL1</accession>
<evidence type="ECO:0000256" key="2">
    <source>
        <dbReference type="SAM" id="Phobius"/>
    </source>
</evidence>
<feature type="compositionally biased region" description="Basic and acidic residues" evidence="1">
    <location>
        <begin position="1"/>
        <end position="28"/>
    </location>
</feature>
<feature type="transmembrane region" description="Helical" evidence="2">
    <location>
        <begin position="69"/>
        <end position="91"/>
    </location>
</feature>
<keyword evidence="2" id="KW-0812">Transmembrane</keyword>
<keyword evidence="2" id="KW-0472">Membrane</keyword>
<feature type="compositionally biased region" description="Basic and acidic residues" evidence="1">
    <location>
        <begin position="38"/>
        <end position="54"/>
    </location>
</feature>
<dbReference type="EMBL" id="CP159872">
    <property type="protein sequence ID" value="XCM78102.1"/>
    <property type="molecule type" value="Genomic_DNA"/>
</dbReference>
<evidence type="ECO:0000313" key="3">
    <source>
        <dbReference type="EMBL" id="XCM78102.1"/>
    </source>
</evidence>
<dbReference type="RefSeq" id="WP_354637845.1">
    <property type="nucleotide sequence ID" value="NZ_CP159872.1"/>
</dbReference>
<dbReference type="KEGG" id="kcm:ABWK59_03700"/>
<protein>
    <submittedName>
        <fullName evidence="3">Uncharacterized protein</fullName>
    </submittedName>
</protein>
<reference evidence="3" key="1">
    <citation type="submission" date="2024-06" db="EMBL/GenBank/DDBJ databases">
        <title>The genome sequences of Kitasatospora sp. strain HUAS MG31.</title>
        <authorList>
            <person name="Mo P."/>
        </authorList>
    </citation>
    <scope>NUCLEOTIDE SEQUENCE</scope>
    <source>
        <strain evidence="3">HUAS MG31</strain>
    </source>
</reference>
<evidence type="ECO:0000256" key="1">
    <source>
        <dbReference type="SAM" id="MobiDB-lite"/>
    </source>
</evidence>
<keyword evidence="2" id="KW-1133">Transmembrane helix</keyword>